<dbReference type="Pfam" id="PF13353">
    <property type="entry name" value="Fer4_12"/>
    <property type="match status" value="1"/>
</dbReference>
<keyword evidence="3" id="KW-0949">S-adenosyl-L-methionine</keyword>
<accession>A0AAX3EJY3</accession>
<dbReference type="SUPFAM" id="SSF102114">
    <property type="entry name" value="Radical SAM enzymes"/>
    <property type="match status" value="1"/>
</dbReference>
<dbReference type="GO" id="GO:0043365">
    <property type="term" value="F:[formate-C-acetyltransferase]-activating enzyme activity"/>
    <property type="evidence" value="ECO:0007669"/>
    <property type="project" value="InterPro"/>
</dbReference>
<dbReference type="InterPro" id="IPR012837">
    <property type="entry name" value="NrdG"/>
</dbReference>
<gene>
    <name evidence="7" type="ORF">NL394_04145</name>
</gene>
<evidence type="ECO:0000256" key="6">
    <source>
        <dbReference type="ARBA" id="ARBA00023014"/>
    </source>
</evidence>
<keyword evidence="6" id="KW-0411">Iron-sulfur</keyword>
<dbReference type="Gene3D" id="3.20.20.70">
    <property type="entry name" value="Aldolase class I"/>
    <property type="match status" value="1"/>
</dbReference>
<keyword evidence="2" id="KW-0004">4Fe-4S</keyword>
<dbReference type="SFLD" id="SFLDF00299">
    <property type="entry name" value="anaerobic_ribonucleoside-triph"/>
    <property type="match status" value="1"/>
</dbReference>
<organism evidence="7 8">
    <name type="scientific">Paenarthrobacter ureafaciens</name>
    <dbReference type="NCBI Taxonomy" id="37931"/>
    <lineage>
        <taxon>Bacteria</taxon>
        <taxon>Bacillati</taxon>
        <taxon>Actinomycetota</taxon>
        <taxon>Actinomycetes</taxon>
        <taxon>Micrococcales</taxon>
        <taxon>Micrococcaceae</taxon>
        <taxon>Paenarthrobacter</taxon>
    </lineage>
</organism>
<protein>
    <submittedName>
        <fullName evidence="7">Radical SAM protein</fullName>
    </submittedName>
</protein>
<dbReference type="GO" id="GO:0046872">
    <property type="term" value="F:metal ion binding"/>
    <property type="evidence" value="ECO:0007669"/>
    <property type="project" value="UniProtKB-KW"/>
</dbReference>
<dbReference type="SFLD" id="SFLDS00029">
    <property type="entry name" value="Radical_SAM"/>
    <property type="match status" value="1"/>
</dbReference>
<dbReference type="SFLD" id="SFLDG01063">
    <property type="entry name" value="activating_enzymes__group_1"/>
    <property type="match status" value="1"/>
</dbReference>
<evidence type="ECO:0000256" key="4">
    <source>
        <dbReference type="ARBA" id="ARBA00022723"/>
    </source>
</evidence>
<reference evidence="7" key="1">
    <citation type="submission" date="2022-07" db="EMBL/GenBank/DDBJ databases">
        <authorList>
            <person name="Wu T."/>
        </authorList>
    </citation>
    <scope>NUCLEOTIDE SEQUENCE</scope>
    <source>
        <strain evidence="7">SD-1</strain>
    </source>
</reference>
<dbReference type="InterPro" id="IPR058240">
    <property type="entry name" value="rSAM_sf"/>
</dbReference>
<evidence type="ECO:0000256" key="3">
    <source>
        <dbReference type="ARBA" id="ARBA00022691"/>
    </source>
</evidence>
<dbReference type="GO" id="GO:0051539">
    <property type="term" value="F:4 iron, 4 sulfur cluster binding"/>
    <property type="evidence" value="ECO:0007669"/>
    <property type="project" value="UniProtKB-KW"/>
</dbReference>
<dbReference type="InterPro" id="IPR013785">
    <property type="entry name" value="Aldolase_TIM"/>
</dbReference>
<keyword evidence="5" id="KW-0408">Iron</keyword>
<dbReference type="Proteomes" id="UP001163293">
    <property type="component" value="Chromosome"/>
</dbReference>
<dbReference type="PANTHER" id="PTHR30352">
    <property type="entry name" value="PYRUVATE FORMATE-LYASE-ACTIVATING ENZYME"/>
    <property type="match status" value="1"/>
</dbReference>
<evidence type="ECO:0000256" key="1">
    <source>
        <dbReference type="ARBA" id="ARBA00001966"/>
    </source>
</evidence>
<dbReference type="PANTHER" id="PTHR30352:SF2">
    <property type="entry name" value="ANAEROBIC RIBONUCLEOSIDE-TRIPHOSPHATE REDUCTASE-ACTIVATING PROTEIN"/>
    <property type="match status" value="1"/>
</dbReference>
<dbReference type="GO" id="GO:0004748">
    <property type="term" value="F:ribonucleoside-diphosphate reductase activity, thioredoxin disulfide as acceptor"/>
    <property type="evidence" value="ECO:0007669"/>
    <property type="project" value="TreeGrafter"/>
</dbReference>
<dbReference type="EMBL" id="CP101185">
    <property type="protein sequence ID" value="UYV98427.1"/>
    <property type="molecule type" value="Genomic_DNA"/>
</dbReference>
<dbReference type="InterPro" id="IPR007197">
    <property type="entry name" value="rSAM"/>
</dbReference>
<name>A0AAX3EJY3_PAEUR</name>
<comment type="cofactor">
    <cofactor evidence="1">
        <name>[4Fe-4S] cluster</name>
        <dbReference type="ChEBI" id="CHEBI:49883"/>
    </cofactor>
</comment>
<proteinExistence type="predicted"/>
<dbReference type="InterPro" id="IPR034457">
    <property type="entry name" value="Organic_radical-activating"/>
</dbReference>
<dbReference type="AlphaFoldDB" id="A0AAX3EJY3"/>
<sequence length="206" mass="22261">MINEPMLRVGRVLHGTTAEGPGLRTAIWFQGCSIKCKGCINPHLFSSRGGTQMPVAGIIKDSVAAGVEGLTLIGGEPFDQPNAGHALATAAHDAGLGIIAFSGYEYETLRGRDESTRAFLAEVDLLVDGPYQDWNPETERALVGSGNQRFIHLTDRYRNYRPELVRNRIDIRVGPDGTIKVAGFLDSASLEELGGLTSSARTLRRP</sequence>
<keyword evidence="4" id="KW-0479">Metal-binding</keyword>
<evidence type="ECO:0000313" key="8">
    <source>
        <dbReference type="Proteomes" id="UP001163293"/>
    </source>
</evidence>
<dbReference type="SFLD" id="SFLDG01066">
    <property type="entry name" value="organic_radical-activating_enz"/>
    <property type="match status" value="1"/>
</dbReference>
<dbReference type="RefSeq" id="WP_259362845.1">
    <property type="nucleotide sequence ID" value="NZ_CP043010.1"/>
</dbReference>
<evidence type="ECO:0000313" key="7">
    <source>
        <dbReference type="EMBL" id="UYV98427.1"/>
    </source>
</evidence>
<evidence type="ECO:0000256" key="5">
    <source>
        <dbReference type="ARBA" id="ARBA00023004"/>
    </source>
</evidence>
<keyword evidence="8" id="KW-1185">Reference proteome</keyword>
<evidence type="ECO:0000256" key="2">
    <source>
        <dbReference type="ARBA" id="ARBA00022485"/>
    </source>
</evidence>